<evidence type="ECO:0000313" key="3">
    <source>
        <dbReference type="Proteomes" id="UP000006552"/>
    </source>
</evidence>
<protein>
    <submittedName>
        <fullName evidence="2">Uncharacterized protein</fullName>
    </submittedName>
</protein>
<name>Q5P3R9_AROAE</name>
<accession>Q5P3R9</accession>
<sequence length="161" mass="17525">MDDRARLVALLQPGNLKQTHRASRSVPCGSRRRRSRGFAGSAPASPIPGHRPGQRRTCPSIPGGRDRVRHRRLRSPAPHRRSRAPLRAAPGRGAGGQCRSGRPCRAPRLRRSAGRRAVPVRACGSGRRRFPRPCRRAPACGRVRRGNGRVARDGVSPVPAS</sequence>
<dbReference type="KEGG" id="eba:ebA3395"/>
<dbReference type="AlphaFoldDB" id="Q5P3R9"/>
<feature type="compositionally biased region" description="Basic residues" evidence="1">
    <location>
        <begin position="67"/>
        <end position="84"/>
    </location>
</feature>
<evidence type="ECO:0000256" key="1">
    <source>
        <dbReference type="SAM" id="MobiDB-lite"/>
    </source>
</evidence>
<dbReference type="Proteomes" id="UP000006552">
    <property type="component" value="Chromosome"/>
</dbReference>
<evidence type="ECO:0000313" key="2">
    <source>
        <dbReference type="EMBL" id="CAI08045.1"/>
    </source>
</evidence>
<feature type="region of interest" description="Disordered" evidence="1">
    <location>
        <begin position="13"/>
        <end position="117"/>
    </location>
</feature>
<feature type="compositionally biased region" description="Basic residues" evidence="1">
    <location>
        <begin position="105"/>
        <end position="114"/>
    </location>
</feature>
<reference evidence="2 3" key="1">
    <citation type="journal article" date="2005" name="Arch. Microbiol.">
        <title>The genome sequence of an anaerobic aromatic-degrading denitrifying bacterium, strain EbN1.</title>
        <authorList>
            <person name="Rabus R."/>
            <person name="Kube M."/>
            <person name="Heider J."/>
            <person name="Beck A."/>
            <person name="Heitmann K."/>
            <person name="Widdel F."/>
            <person name="Reinhardt R."/>
        </authorList>
    </citation>
    <scope>NUCLEOTIDE SEQUENCE [LARGE SCALE GENOMIC DNA]</scope>
    <source>
        <strain evidence="2 3">EbN1</strain>
    </source>
</reference>
<proteinExistence type="predicted"/>
<dbReference type="STRING" id="76114.ebA3395"/>
<organism evidence="2 3">
    <name type="scientific">Aromatoleum aromaticum (strain DSM 19018 / LMG 30748 / EbN1)</name>
    <name type="common">Azoarcus sp. (strain EbN1)</name>
    <dbReference type="NCBI Taxonomy" id="76114"/>
    <lineage>
        <taxon>Bacteria</taxon>
        <taxon>Pseudomonadati</taxon>
        <taxon>Pseudomonadota</taxon>
        <taxon>Betaproteobacteria</taxon>
        <taxon>Rhodocyclales</taxon>
        <taxon>Rhodocyclaceae</taxon>
        <taxon>Aromatoleum</taxon>
    </lineage>
</organism>
<dbReference type="EMBL" id="CR555306">
    <property type="protein sequence ID" value="CAI08045.1"/>
    <property type="molecule type" value="Genomic_DNA"/>
</dbReference>
<keyword evidence="3" id="KW-1185">Reference proteome</keyword>
<dbReference type="HOGENOM" id="CLU_1640301_0_0_4"/>
<gene>
    <name evidence="2" type="ORF">ebA3395</name>
</gene>